<dbReference type="EMBL" id="VSSQ01113424">
    <property type="protein sequence ID" value="MPN49826.1"/>
    <property type="molecule type" value="Genomic_DNA"/>
</dbReference>
<sequence length="80" mass="9265">MVDDRKMHKTGAHHRAHVARFAYPEPDHAGMRVDATLIHRQALRQLAAFAYFLCDRTDSIALFDHVQVYFILIISEPDVF</sequence>
<reference evidence="1" key="1">
    <citation type="submission" date="2019-08" db="EMBL/GenBank/DDBJ databases">
        <authorList>
            <person name="Kucharzyk K."/>
            <person name="Murdoch R.W."/>
            <person name="Higgins S."/>
            <person name="Loffler F."/>
        </authorList>
    </citation>
    <scope>NUCLEOTIDE SEQUENCE</scope>
</reference>
<evidence type="ECO:0000313" key="1">
    <source>
        <dbReference type="EMBL" id="MPN49826.1"/>
    </source>
</evidence>
<gene>
    <name evidence="1" type="ORF">SDC9_197448</name>
</gene>
<comment type="caution">
    <text evidence="1">The sequence shown here is derived from an EMBL/GenBank/DDBJ whole genome shotgun (WGS) entry which is preliminary data.</text>
</comment>
<name>A0A645IFU0_9ZZZZ</name>
<protein>
    <submittedName>
        <fullName evidence="1">Uncharacterized protein</fullName>
    </submittedName>
</protein>
<dbReference type="AlphaFoldDB" id="A0A645IFU0"/>
<accession>A0A645IFU0</accession>
<organism evidence="1">
    <name type="scientific">bioreactor metagenome</name>
    <dbReference type="NCBI Taxonomy" id="1076179"/>
    <lineage>
        <taxon>unclassified sequences</taxon>
        <taxon>metagenomes</taxon>
        <taxon>ecological metagenomes</taxon>
    </lineage>
</organism>
<proteinExistence type="predicted"/>